<feature type="transmembrane region" description="Helical" evidence="5">
    <location>
        <begin position="418"/>
        <end position="441"/>
    </location>
</feature>
<dbReference type="EMBL" id="KQ030778">
    <property type="protein sequence ID" value="KJZ69001.1"/>
    <property type="molecule type" value="Genomic_DNA"/>
</dbReference>
<evidence type="ECO:0000313" key="8">
    <source>
        <dbReference type="Proteomes" id="UP000054481"/>
    </source>
</evidence>
<dbReference type="CDD" id="cd17323">
    <property type="entry name" value="MFS_Tpo1_MDR_like"/>
    <property type="match status" value="1"/>
</dbReference>
<keyword evidence="4 5" id="KW-0472">Membrane</keyword>
<dbReference type="AlphaFoldDB" id="A0A0F7ZFE5"/>
<dbReference type="Pfam" id="PF07690">
    <property type="entry name" value="MFS_1"/>
    <property type="match status" value="1"/>
</dbReference>
<reference evidence="7 8" key="1">
    <citation type="journal article" date="2014" name="Genome Biol. Evol.">
        <title>Comparative genomics and transcriptomics analyses reveal divergent lifestyle features of nematode endoparasitic fungus Hirsutella minnesotensis.</title>
        <authorList>
            <person name="Lai Y."/>
            <person name="Liu K."/>
            <person name="Zhang X."/>
            <person name="Zhang X."/>
            <person name="Li K."/>
            <person name="Wang N."/>
            <person name="Shu C."/>
            <person name="Wu Y."/>
            <person name="Wang C."/>
            <person name="Bushley K.E."/>
            <person name="Xiang M."/>
            <person name="Liu X."/>
        </authorList>
    </citation>
    <scope>NUCLEOTIDE SEQUENCE [LARGE SCALE GENOMIC DNA]</scope>
    <source>
        <strain evidence="7 8">3608</strain>
    </source>
</reference>
<comment type="subcellular location">
    <subcellularLocation>
        <location evidence="1">Membrane</location>
        <topology evidence="1">Multi-pass membrane protein</topology>
    </subcellularLocation>
</comment>
<feature type="transmembrane region" description="Helical" evidence="5">
    <location>
        <begin position="215"/>
        <end position="233"/>
    </location>
</feature>
<proteinExistence type="predicted"/>
<gene>
    <name evidence="7" type="ORF">HIM_11603</name>
</gene>
<dbReference type="InterPro" id="IPR036259">
    <property type="entry name" value="MFS_trans_sf"/>
</dbReference>
<dbReference type="Gene3D" id="1.20.1250.20">
    <property type="entry name" value="MFS general substrate transporter like domains"/>
    <property type="match status" value="1"/>
</dbReference>
<evidence type="ECO:0000256" key="3">
    <source>
        <dbReference type="ARBA" id="ARBA00022989"/>
    </source>
</evidence>
<evidence type="ECO:0000259" key="6">
    <source>
        <dbReference type="PROSITE" id="PS50850"/>
    </source>
</evidence>
<keyword evidence="8" id="KW-1185">Reference proteome</keyword>
<dbReference type="InterPro" id="IPR020846">
    <property type="entry name" value="MFS_dom"/>
</dbReference>
<feature type="transmembrane region" description="Helical" evidence="5">
    <location>
        <begin position="144"/>
        <end position="164"/>
    </location>
</feature>
<feature type="transmembrane region" description="Helical" evidence="5">
    <location>
        <begin position="307"/>
        <end position="332"/>
    </location>
</feature>
<dbReference type="GO" id="GO:0005886">
    <property type="term" value="C:plasma membrane"/>
    <property type="evidence" value="ECO:0007669"/>
    <property type="project" value="TreeGrafter"/>
</dbReference>
<dbReference type="Proteomes" id="UP000054481">
    <property type="component" value="Unassembled WGS sequence"/>
</dbReference>
<feature type="transmembrane region" description="Helical" evidence="5">
    <location>
        <begin position="239"/>
        <end position="261"/>
    </location>
</feature>
<feature type="transmembrane region" description="Helical" evidence="5">
    <location>
        <begin position="453"/>
        <end position="474"/>
    </location>
</feature>
<keyword evidence="2 5" id="KW-0812">Transmembrane</keyword>
<feature type="transmembrane region" description="Helical" evidence="5">
    <location>
        <begin position="480"/>
        <end position="505"/>
    </location>
</feature>
<evidence type="ECO:0000256" key="1">
    <source>
        <dbReference type="ARBA" id="ARBA00004141"/>
    </source>
</evidence>
<protein>
    <recommendedName>
        <fullName evidence="6">Major facilitator superfamily (MFS) profile domain-containing protein</fullName>
    </recommendedName>
</protein>
<accession>A0A0F7ZFE5</accession>
<feature type="transmembrane region" description="Helical" evidence="5">
    <location>
        <begin position="379"/>
        <end position="398"/>
    </location>
</feature>
<sequence length="580" mass="63277">MRDIVRDSSVGQLIRWLTGNSCLQYPDEKAGFAIPDAWNASEKVADILSMSTTTEATLVADQCCASINGVLHEEAVDGLIKHCNQAFFGGNGSGAQNRAVASKNSLLMASKEAEVNPSDRDFLVDWYGSDDADNPQNWSNGKRFVVTLIICLYTFVVYTTSAIYVSSVEGVIDEFHVTQLEASLGLSLYVLGYGMGPLIFSPLSEIPFIGRNPVYIITMLHFVIISIPTAFVSNLKGLVILRFLQGFFGSPCLASGGASIGDIYSLDALPYAMLAWVSASYCGPALGPLLSGFSVPVMGWRWSLFESIWASTPVLIVMFLFLPETSGATILLRRAQRLSKHTGQRFVSQSQLDQADQRPLAIIVEAIIKPLEITFKDPAVFFVQIYTAIIYGIYYSFFEVFPLVYHNYYQMSLGQIGLIFLCVLVACLMGIVIYVACLQCLKRKGVTSQEKRLLPALPASLGPTAGLFLFAWTARPSIHFIVPTIGISIYGASVFVVFQCLFIYIPLSYPNYAASLFAANDFFRSALACGSVLFANPLFGNLGVDKGVSVLGALSVIGIVGIWLLYLFGARLRSMSKFAA</sequence>
<feature type="transmembrane region" description="Helical" evidence="5">
    <location>
        <begin position="512"/>
        <end position="535"/>
    </location>
</feature>
<dbReference type="SUPFAM" id="SSF103473">
    <property type="entry name" value="MFS general substrate transporter"/>
    <property type="match status" value="1"/>
</dbReference>
<evidence type="ECO:0000256" key="5">
    <source>
        <dbReference type="SAM" id="Phobius"/>
    </source>
</evidence>
<dbReference type="PANTHER" id="PTHR23502:SF23">
    <property type="entry name" value="FLUCONAZOLE RESISTANCE PROTEIN 1"/>
    <property type="match status" value="1"/>
</dbReference>
<dbReference type="GO" id="GO:1990961">
    <property type="term" value="P:xenobiotic detoxification by transmembrane export across the plasma membrane"/>
    <property type="evidence" value="ECO:0007669"/>
    <property type="project" value="TreeGrafter"/>
</dbReference>
<organism evidence="7 8">
    <name type="scientific">Hirsutella minnesotensis 3608</name>
    <dbReference type="NCBI Taxonomy" id="1043627"/>
    <lineage>
        <taxon>Eukaryota</taxon>
        <taxon>Fungi</taxon>
        <taxon>Dikarya</taxon>
        <taxon>Ascomycota</taxon>
        <taxon>Pezizomycotina</taxon>
        <taxon>Sordariomycetes</taxon>
        <taxon>Hypocreomycetidae</taxon>
        <taxon>Hypocreales</taxon>
        <taxon>Ophiocordycipitaceae</taxon>
        <taxon>Hirsutella</taxon>
    </lineage>
</organism>
<keyword evidence="3 5" id="KW-1133">Transmembrane helix</keyword>
<feature type="transmembrane region" description="Helical" evidence="5">
    <location>
        <begin position="547"/>
        <end position="568"/>
    </location>
</feature>
<evidence type="ECO:0000256" key="2">
    <source>
        <dbReference type="ARBA" id="ARBA00022692"/>
    </source>
</evidence>
<evidence type="ECO:0000256" key="4">
    <source>
        <dbReference type="ARBA" id="ARBA00023136"/>
    </source>
</evidence>
<dbReference type="InterPro" id="IPR011701">
    <property type="entry name" value="MFS"/>
</dbReference>
<feature type="transmembrane region" description="Helical" evidence="5">
    <location>
        <begin position="268"/>
        <end position="287"/>
    </location>
</feature>
<evidence type="ECO:0000313" key="7">
    <source>
        <dbReference type="EMBL" id="KJZ69001.1"/>
    </source>
</evidence>
<feature type="transmembrane region" description="Helical" evidence="5">
    <location>
        <begin position="184"/>
        <end position="203"/>
    </location>
</feature>
<feature type="domain" description="Major facilitator superfamily (MFS) profile" evidence="6">
    <location>
        <begin position="146"/>
        <end position="573"/>
    </location>
</feature>
<dbReference type="OrthoDB" id="3357846at2759"/>
<dbReference type="GO" id="GO:0015244">
    <property type="term" value="F:fluconazole transmembrane transporter activity"/>
    <property type="evidence" value="ECO:0007669"/>
    <property type="project" value="TreeGrafter"/>
</dbReference>
<dbReference type="PANTHER" id="PTHR23502">
    <property type="entry name" value="MAJOR FACILITATOR SUPERFAMILY"/>
    <property type="match status" value="1"/>
</dbReference>
<dbReference type="PROSITE" id="PS50850">
    <property type="entry name" value="MFS"/>
    <property type="match status" value="1"/>
</dbReference>
<name>A0A0F7ZFE5_9HYPO</name>